<evidence type="ECO:0000256" key="1">
    <source>
        <dbReference type="ARBA" id="ARBA00009477"/>
    </source>
</evidence>
<proteinExistence type="inferred from homology"/>
<dbReference type="PANTHER" id="PTHR30469">
    <property type="entry name" value="MULTIDRUG RESISTANCE PROTEIN MDTA"/>
    <property type="match status" value="1"/>
</dbReference>
<name>A0ABY7GXD4_9BACT</name>
<dbReference type="NCBIfam" id="TIGR01730">
    <property type="entry name" value="RND_mfp"/>
    <property type="match status" value="1"/>
</dbReference>
<protein>
    <submittedName>
        <fullName evidence="5">Efflux RND transporter periplasmic adaptor subunit</fullName>
    </submittedName>
</protein>
<dbReference type="Proteomes" id="UP001164459">
    <property type="component" value="Chromosome"/>
</dbReference>
<dbReference type="InterPro" id="IPR058792">
    <property type="entry name" value="Beta-barrel_RND_2"/>
</dbReference>
<feature type="chain" id="PRO_5045818991" evidence="3">
    <location>
        <begin position="26"/>
        <end position="290"/>
    </location>
</feature>
<dbReference type="PANTHER" id="PTHR30469:SF15">
    <property type="entry name" value="HLYD FAMILY OF SECRETION PROTEINS"/>
    <property type="match status" value="1"/>
</dbReference>
<feature type="coiled-coil region" evidence="2">
    <location>
        <begin position="106"/>
        <end position="183"/>
    </location>
</feature>
<keyword evidence="3" id="KW-0732">Signal</keyword>
<dbReference type="Pfam" id="PF25954">
    <property type="entry name" value="Beta-barrel_RND_2"/>
    <property type="match status" value="1"/>
</dbReference>
<dbReference type="InterPro" id="IPR006143">
    <property type="entry name" value="RND_pump_MFP"/>
</dbReference>
<comment type="similarity">
    <text evidence="1">Belongs to the membrane fusion protein (MFP) (TC 8.A.1) family.</text>
</comment>
<dbReference type="RefSeq" id="WP_269033988.1">
    <property type="nucleotide sequence ID" value="NZ_CP114040.1"/>
</dbReference>
<feature type="domain" description="CusB-like beta-barrel" evidence="4">
    <location>
        <begin position="218"/>
        <end position="289"/>
    </location>
</feature>
<evidence type="ECO:0000313" key="5">
    <source>
        <dbReference type="EMBL" id="WAS91626.1"/>
    </source>
</evidence>
<organism evidence="5 6">
    <name type="scientific">Nannocystis punicea</name>
    <dbReference type="NCBI Taxonomy" id="2995304"/>
    <lineage>
        <taxon>Bacteria</taxon>
        <taxon>Pseudomonadati</taxon>
        <taxon>Myxococcota</taxon>
        <taxon>Polyangia</taxon>
        <taxon>Nannocystales</taxon>
        <taxon>Nannocystaceae</taxon>
        <taxon>Nannocystis</taxon>
    </lineage>
</organism>
<accession>A0ABY7GXD4</accession>
<evidence type="ECO:0000256" key="3">
    <source>
        <dbReference type="SAM" id="SignalP"/>
    </source>
</evidence>
<keyword evidence="2" id="KW-0175">Coiled coil</keyword>
<dbReference type="SUPFAM" id="SSF111369">
    <property type="entry name" value="HlyD-like secretion proteins"/>
    <property type="match status" value="1"/>
</dbReference>
<gene>
    <name evidence="5" type="ORF">O0S08_36050</name>
</gene>
<dbReference type="Gene3D" id="2.40.30.170">
    <property type="match status" value="1"/>
</dbReference>
<feature type="signal peptide" evidence="3">
    <location>
        <begin position="1"/>
        <end position="25"/>
    </location>
</feature>
<sequence>MSLASLRALGLACLAALLACSEADPAPTDATPAEHVPAAAPASAPASAPMVGVLVPEAEVVLVSSGFSRLERLDLEVGDHVDQGDVVAEMDVRGDRSELAVATAAWKASSAELERLELELERARVTRADVEQLEDYVSRAELREQRYAEKLAAARKRGAGASMWQQRSKMEEATARIAEAELRAPFAGVIASRHVDAGATLTAGEPVVRLISDARVLRFAVPEARSQALRLGAPVTVRFADGPELAGEVITIAPEIEVGTRLIFAEARLQGDQAAGLRVGTVAQVRFAGE</sequence>
<keyword evidence="6" id="KW-1185">Reference proteome</keyword>
<dbReference type="PROSITE" id="PS51257">
    <property type="entry name" value="PROKAR_LIPOPROTEIN"/>
    <property type="match status" value="1"/>
</dbReference>
<evidence type="ECO:0000259" key="4">
    <source>
        <dbReference type="Pfam" id="PF25954"/>
    </source>
</evidence>
<evidence type="ECO:0000313" key="6">
    <source>
        <dbReference type="Proteomes" id="UP001164459"/>
    </source>
</evidence>
<dbReference type="Gene3D" id="2.40.50.100">
    <property type="match status" value="1"/>
</dbReference>
<dbReference type="EMBL" id="CP114040">
    <property type="protein sequence ID" value="WAS91626.1"/>
    <property type="molecule type" value="Genomic_DNA"/>
</dbReference>
<reference evidence="5" key="1">
    <citation type="submission" date="2022-11" db="EMBL/GenBank/DDBJ databases">
        <title>Minimal conservation of predation-associated metabolite biosynthetic gene clusters underscores biosynthetic potential of Myxococcota including descriptions for ten novel species: Archangium lansinium sp. nov., Myxococcus landrumus sp. nov., Nannocystis bai.</title>
        <authorList>
            <person name="Ahearne A."/>
            <person name="Stevens C."/>
            <person name="Dowd S."/>
        </authorList>
    </citation>
    <scope>NUCLEOTIDE SEQUENCE</scope>
    <source>
        <strain evidence="5">Fl3</strain>
    </source>
</reference>
<evidence type="ECO:0000256" key="2">
    <source>
        <dbReference type="SAM" id="Coils"/>
    </source>
</evidence>